<dbReference type="EMBL" id="BGZK01000198">
    <property type="protein sequence ID" value="GBP27730.1"/>
    <property type="molecule type" value="Genomic_DNA"/>
</dbReference>
<evidence type="ECO:0000313" key="1">
    <source>
        <dbReference type="EMBL" id="GBP27730.1"/>
    </source>
</evidence>
<evidence type="ECO:0000313" key="2">
    <source>
        <dbReference type="Proteomes" id="UP000299102"/>
    </source>
</evidence>
<proteinExistence type="predicted"/>
<dbReference type="AlphaFoldDB" id="A0A4C1UNH5"/>
<gene>
    <name evidence="1" type="ORF">EVAR_82779_1</name>
</gene>
<name>A0A4C1UNH5_EUMVA</name>
<sequence>MLKCYFCRLPVRADVDNCRDDSFYQSLELPLANRWRWSCGSYIRARALPPLHWPSERPSERTRVALRKSQRKDYAIEVIFSFSERRECEA</sequence>
<accession>A0A4C1UNH5</accession>
<reference evidence="1 2" key="1">
    <citation type="journal article" date="2019" name="Commun. Biol.">
        <title>The bagworm genome reveals a unique fibroin gene that provides high tensile strength.</title>
        <authorList>
            <person name="Kono N."/>
            <person name="Nakamura H."/>
            <person name="Ohtoshi R."/>
            <person name="Tomita M."/>
            <person name="Numata K."/>
            <person name="Arakawa K."/>
        </authorList>
    </citation>
    <scope>NUCLEOTIDE SEQUENCE [LARGE SCALE GENOMIC DNA]</scope>
</reference>
<protein>
    <submittedName>
        <fullName evidence="1">Uncharacterized protein</fullName>
    </submittedName>
</protein>
<keyword evidence="2" id="KW-1185">Reference proteome</keyword>
<dbReference type="Proteomes" id="UP000299102">
    <property type="component" value="Unassembled WGS sequence"/>
</dbReference>
<organism evidence="1 2">
    <name type="scientific">Eumeta variegata</name>
    <name type="common">Bagworm moth</name>
    <name type="synonym">Eumeta japonica</name>
    <dbReference type="NCBI Taxonomy" id="151549"/>
    <lineage>
        <taxon>Eukaryota</taxon>
        <taxon>Metazoa</taxon>
        <taxon>Ecdysozoa</taxon>
        <taxon>Arthropoda</taxon>
        <taxon>Hexapoda</taxon>
        <taxon>Insecta</taxon>
        <taxon>Pterygota</taxon>
        <taxon>Neoptera</taxon>
        <taxon>Endopterygota</taxon>
        <taxon>Lepidoptera</taxon>
        <taxon>Glossata</taxon>
        <taxon>Ditrysia</taxon>
        <taxon>Tineoidea</taxon>
        <taxon>Psychidae</taxon>
        <taxon>Oiketicinae</taxon>
        <taxon>Eumeta</taxon>
    </lineage>
</organism>
<comment type="caution">
    <text evidence="1">The sequence shown here is derived from an EMBL/GenBank/DDBJ whole genome shotgun (WGS) entry which is preliminary data.</text>
</comment>